<dbReference type="Proteomes" id="UP000027120">
    <property type="component" value="Unassembled WGS sequence"/>
</dbReference>
<dbReference type="AlphaFoldDB" id="A0A067D7H5"/>
<dbReference type="SUPFAM" id="SSF81383">
    <property type="entry name" value="F-box domain"/>
    <property type="match status" value="1"/>
</dbReference>
<proteinExistence type="predicted"/>
<dbReference type="EMBL" id="KK790459">
    <property type="protein sequence ID" value="KDO37505.1"/>
    <property type="molecule type" value="Genomic_DNA"/>
</dbReference>
<dbReference type="STRING" id="2711.A0A067D7H5"/>
<sequence>MLSTIGTKSNSNITFSSSHNYQQSPEVTGNLDDLLTEILLCIPIKLLLKFKSVSKHWLSLISNPVFCHRLSLIRKPITGLFYHHFALQVSNPEYDFINLDSNPSSPPFRTLTFVNTSYGNQILQSCNGLLLCSSGHSNYYFYDPTTKGVSRSIFGVNLAFDPSKSSDHKVIYVGACDSFLGGQLHMEIYSSETSDWRYGEKLQEMPMPPVPDGWDSGIYQYFGESGGHLLLIDFCGASPFIVYEMRTDYSGWFVKHHVDLGGVAAAFPEMIRTYLDPDDLHYYGYSLLGVVGEENDDDSYLLLHLPNKVVHYDLKDKTYKNLLDVASDGNQAADASSLQYRWFGAFQYYQCLACV</sequence>
<organism evidence="2 3">
    <name type="scientific">Citrus sinensis</name>
    <name type="common">Sweet orange</name>
    <name type="synonym">Citrus aurantium var. sinensis</name>
    <dbReference type="NCBI Taxonomy" id="2711"/>
    <lineage>
        <taxon>Eukaryota</taxon>
        <taxon>Viridiplantae</taxon>
        <taxon>Streptophyta</taxon>
        <taxon>Embryophyta</taxon>
        <taxon>Tracheophyta</taxon>
        <taxon>Spermatophyta</taxon>
        <taxon>Magnoliopsida</taxon>
        <taxon>eudicotyledons</taxon>
        <taxon>Gunneridae</taxon>
        <taxon>Pentapetalae</taxon>
        <taxon>rosids</taxon>
        <taxon>malvids</taxon>
        <taxon>Sapindales</taxon>
        <taxon>Rutaceae</taxon>
        <taxon>Aurantioideae</taxon>
        <taxon>Citrus</taxon>
    </lineage>
</organism>
<evidence type="ECO:0000313" key="2">
    <source>
        <dbReference type="EMBL" id="KDO37505.1"/>
    </source>
</evidence>
<dbReference type="InterPro" id="IPR036047">
    <property type="entry name" value="F-box-like_dom_sf"/>
</dbReference>
<keyword evidence="3" id="KW-1185">Reference proteome</keyword>
<protein>
    <recommendedName>
        <fullName evidence="1">F-box domain-containing protein</fullName>
    </recommendedName>
</protein>
<evidence type="ECO:0000313" key="3">
    <source>
        <dbReference type="Proteomes" id="UP000027120"/>
    </source>
</evidence>
<reference evidence="2 3" key="1">
    <citation type="submission" date="2014-04" db="EMBL/GenBank/DDBJ databases">
        <authorList>
            <consortium name="International Citrus Genome Consortium"/>
            <person name="Gmitter F."/>
            <person name="Chen C."/>
            <person name="Farmerie W."/>
            <person name="Harkins T."/>
            <person name="Desany B."/>
            <person name="Mohiuddin M."/>
            <person name="Kodira C."/>
            <person name="Borodovsky M."/>
            <person name="Lomsadze A."/>
            <person name="Burns P."/>
            <person name="Jenkins J."/>
            <person name="Prochnik S."/>
            <person name="Shu S."/>
            <person name="Chapman J."/>
            <person name="Pitluck S."/>
            <person name="Schmutz J."/>
            <person name="Rokhsar D."/>
        </authorList>
    </citation>
    <scope>NUCLEOTIDE SEQUENCE</scope>
</reference>
<feature type="domain" description="F-box" evidence="1">
    <location>
        <begin position="32"/>
        <end position="68"/>
    </location>
</feature>
<accession>A0A067D7H5</accession>
<dbReference type="InterPro" id="IPR001810">
    <property type="entry name" value="F-box_dom"/>
</dbReference>
<gene>
    <name evidence="2" type="ORF">CISIN_1g018504mg</name>
</gene>
<dbReference type="PANTHER" id="PTHR35546:SF115">
    <property type="entry name" value="F-BOX DOMAIN-CONTAINING PROTEIN"/>
    <property type="match status" value="1"/>
</dbReference>
<dbReference type="PANTHER" id="PTHR35546">
    <property type="entry name" value="F-BOX PROTEIN INTERACTION DOMAIN PROTEIN-RELATED"/>
    <property type="match status" value="1"/>
</dbReference>
<name>A0A067D7H5_CITSI</name>
<dbReference type="Pfam" id="PF00646">
    <property type="entry name" value="F-box"/>
    <property type="match status" value="1"/>
</dbReference>
<dbReference type="InterPro" id="IPR055290">
    <property type="entry name" value="At3g26010-like"/>
</dbReference>
<evidence type="ECO:0000259" key="1">
    <source>
        <dbReference type="Pfam" id="PF00646"/>
    </source>
</evidence>